<dbReference type="PANTHER" id="PTHR46401">
    <property type="entry name" value="GLYCOSYLTRANSFERASE WBBK-RELATED"/>
    <property type="match status" value="1"/>
</dbReference>
<dbReference type="STRING" id="1434111.MSLAZ_0728"/>
<evidence type="ECO:0000313" key="4">
    <source>
        <dbReference type="Proteomes" id="UP000033072"/>
    </source>
</evidence>
<dbReference type="Gene3D" id="3.40.50.2000">
    <property type="entry name" value="Glycogen Phosphorylase B"/>
    <property type="match status" value="2"/>
</dbReference>
<reference evidence="3 4" key="1">
    <citation type="submission" date="2014-07" db="EMBL/GenBank/DDBJ databases">
        <title>Methanogenic archaea and the global carbon cycle.</title>
        <authorList>
            <person name="Henriksen J.R."/>
            <person name="Luke J."/>
            <person name="Reinhart S."/>
            <person name="Benedict M.N."/>
            <person name="Youngblut N.D."/>
            <person name="Metcalf M.E."/>
            <person name="Whitaker R.J."/>
            <person name="Metcalf W.W."/>
        </authorList>
    </citation>
    <scope>NUCLEOTIDE SEQUENCE [LARGE SCALE GENOMIC DNA]</scope>
    <source>
        <strain evidence="3 4">Z-7289</strain>
    </source>
</reference>
<name>A0A0E3S056_9EURY</name>
<dbReference type="PATRIC" id="fig|1434111.4.peg.912"/>
<dbReference type="KEGG" id="mls:MSLAZ_0728"/>
<feature type="domain" description="Glycosyl transferase family 1" evidence="2">
    <location>
        <begin position="215"/>
        <end position="364"/>
    </location>
</feature>
<dbReference type="GO" id="GO:0016757">
    <property type="term" value="F:glycosyltransferase activity"/>
    <property type="evidence" value="ECO:0007669"/>
    <property type="project" value="InterPro"/>
</dbReference>
<evidence type="ECO:0000259" key="2">
    <source>
        <dbReference type="Pfam" id="PF00534"/>
    </source>
</evidence>
<dbReference type="HOGENOM" id="CLU_031620_0_0_2"/>
<dbReference type="Proteomes" id="UP000033072">
    <property type="component" value="Chromosome"/>
</dbReference>
<dbReference type="InterPro" id="IPR001296">
    <property type="entry name" value="Glyco_trans_1"/>
</dbReference>
<sequence>MKIAFVVQRYGLEVNGGAEFHCRLVAEHLSKYFDVEVLTTCAVDYQTWKNEYPSGTENLNGVHVRRFPVDYERDLLKFNKFSEKIFGNVHTYEDEVEWMKLQGPYSTKLLNYIKNNKDNYDHFIFFTYLYCTTFFGLPLVKEKALLVPTAHDEPPIYLSIFDSLFKQVRGFIYNTEEEQNFIISKFHVANIPSDVVGVGIDIPDRIDAVSFVQKYNLDNFVIFVGRVDESKGCQELFDYFRRYKMKKKSSIKLVLLGKETMVVPKEADILSLGFVSEQDKFNGIKSSKLLIMPSKYESLSMVLLESWLCNTAVLVNGKCDVLKGQCIRSNAGLYYENYDEFEGCLDVLLANDEMRPIMGKNGMKFVLQNYSWENIEKRYISILGDL</sequence>
<evidence type="ECO:0000313" key="3">
    <source>
        <dbReference type="EMBL" id="AKB73989.1"/>
    </source>
</evidence>
<evidence type="ECO:0000256" key="1">
    <source>
        <dbReference type="ARBA" id="ARBA00022679"/>
    </source>
</evidence>
<keyword evidence="4" id="KW-1185">Reference proteome</keyword>
<dbReference type="GeneID" id="24805430"/>
<organism evidence="3 4">
    <name type="scientific">Methanosarcina lacustris Z-7289</name>
    <dbReference type="NCBI Taxonomy" id="1434111"/>
    <lineage>
        <taxon>Archaea</taxon>
        <taxon>Methanobacteriati</taxon>
        <taxon>Methanobacteriota</taxon>
        <taxon>Stenosarchaea group</taxon>
        <taxon>Methanomicrobia</taxon>
        <taxon>Methanosarcinales</taxon>
        <taxon>Methanosarcinaceae</taxon>
        <taxon>Methanosarcina</taxon>
    </lineage>
</organism>
<proteinExistence type="predicted"/>
<accession>A0A0E3S056</accession>
<dbReference type="CDD" id="cd03801">
    <property type="entry name" value="GT4_PimA-like"/>
    <property type="match status" value="1"/>
</dbReference>
<protein>
    <submittedName>
        <fullName evidence="3">Putative glycosyltransferase</fullName>
    </submittedName>
</protein>
<dbReference type="PANTHER" id="PTHR46401:SF2">
    <property type="entry name" value="GLYCOSYLTRANSFERASE WBBK-RELATED"/>
    <property type="match status" value="1"/>
</dbReference>
<keyword evidence="1 3" id="KW-0808">Transferase</keyword>
<gene>
    <name evidence="3" type="ORF">MSLAZ_0728</name>
</gene>
<dbReference type="Pfam" id="PF00534">
    <property type="entry name" value="Glycos_transf_1"/>
    <property type="match status" value="1"/>
</dbReference>
<dbReference type="RefSeq" id="WP_048124778.1">
    <property type="nucleotide sequence ID" value="NZ_CP009515.1"/>
</dbReference>
<dbReference type="AlphaFoldDB" id="A0A0E3S056"/>
<dbReference type="SUPFAM" id="SSF53756">
    <property type="entry name" value="UDP-Glycosyltransferase/glycogen phosphorylase"/>
    <property type="match status" value="1"/>
</dbReference>
<dbReference type="OrthoDB" id="132546at2157"/>
<dbReference type="EMBL" id="CP009515">
    <property type="protein sequence ID" value="AKB73989.1"/>
    <property type="molecule type" value="Genomic_DNA"/>
</dbReference>